<protein>
    <submittedName>
        <fullName evidence="5">3-keto-5-aminohexanoate cleavage protein</fullName>
    </submittedName>
</protein>
<name>A0A5C6X1Y4_9DELT</name>
<keyword evidence="3" id="KW-0479">Metal-binding</keyword>
<evidence type="ECO:0000256" key="1">
    <source>
        <dbReference type="ARBA" id="ARBA00001947"/>
    </source>
</evidence>
<dbReference type="AlphaFoldDB" id="A0A5C6X1Y4"/>
<dbReference type="InterPro" id="IPR008567">
    <property type="entry name" value="BKACE"/>
</dbReference>
<dbReference type="PANTHER" id="PTHR37418">
    <property type="entry name" value="3-KETO-5-AMINOHEXANOATE CLEAVAGE ENZYME-RELATED"/>
    <property type="match status" value="1"/>
</dbReference>
<reference evidence="5 6" key="1">
    <citation type="submission" date="2019-08" db="EMBL/GenBank/DDBJ databases">
        <title>Bradymonadales sp. TMQ2.</title>
        <authorList>
            <person name="Liang Q."/>
        </authorList>
    </citation>
    <scope>NUCLEOTIDE SEQUENCE [LARGE SCALE GENOMIC DNA]</scope>
    <source>
        <strain evidence="5 6">TMQ2</strain>
    </source>
</reference>
<comment type="cofactor">
    <cofactor evidence="1">
        <name>Zn(2+)</name>
        <dbReference type="ChEBI" id="CHEBI:29105"/>
    </cofactor>
</comment>
<evidence type="ECO:0000313" key="6">
    <source>
        <dbReference type="Proteomes" id="UP000321046"/>
    </source>
</evidence>
<accession>A0A5C6X1Y4</accession>
<dbReference type="Proteomes" id="UP000321046">
    <property type="component" value="Unassembled WGS sequence"/>
</dbReference>
<dbReference type="GO" id="GO:0043720">
    <property type="term" value="F:3-keto-5-aminohexanoate cleavage activity"/>
    <property type="evidence" value="ECO:0007669"/>
    <property type="project" value="InterPro"/>
</dbReference>
<comment type="caution">
    <text evidence="5">The sequence shown here is derived from an EMBL/GenBank/DDBJ whole genome shotgun (WGS) entry which is preliminary data.</text>
</comment>
<dbReference type="PANTHER" id="PTHR37418:SF2">
    <property type="entry name" value="3-KETO-5-AMINOHEXANOATE CLEAVAGE ENZYME"/>
    <property type="match status" value="1"/>
</dbReference>
<gene>
    <name evidence="5" type="ORF">FRC96_16250</name>
</gene>
<dbReference type="InterPro" id="IPR013785">
    <property type="entry name" value="Aldolase_TIM"/>
</dbReference>
<proteinExistence type="predicted"/>
<sequence length="290" mass="31265">MAASPDTVVITCALNGVLTDPAQHPVPYTPAQMAAEARAAYNAGASVVHLHLRDQTSGRLPSWEVDLAREVVDAIKAAAPELILNLTTGVVGDEINGPRACLEAIEPEMAAMNAGSLNYLKVRSNGQWAWPPMLFDNPVSKISAFLEVMNTHAIVPECECFDTGILRSLAMFEAHGILKPPYTVSLVQGVASGMPARLDLLPILLDEMPKERPWQSIVIGREEVWPIHRRTAELGGNLRTGVEDTFYLPGGGKVDGNGPLIEAMAQIAREVGREPATPAQAREILGIQKR</sequence>
<dbReference type="Gene3D" id="3.20.20.70">
    <property type="entry name" value="Aldolase class I"/>
    <property type="match status" value="1"/>
</dbReference>
<evidence type="ECO:0000256" key="4">
    <source>
        <dbReference type="ARBA" id="ARBA00022833"/>
    </source>
</evidence>
<evidence type="ECO:0000256" key="2">
    <source>
        <dbReference type="ARBA" id="ARBA00022679"/>
    </source>
</evidence>
<dbReference type="EMBL" id="VOSL01000103">
    <property type="protein sequence ID" value="TXD33052.1"/>
    <property type="molecule type" value="Genomic_DNA"/>
</dbReference>
<dbReference type="OrthoDB" id="9155960at2"/>
<keyword evidence="4" id="KW-0862">Zinc</keyword>
<evidence type="ECO:0000313" key="5">
    <source>
        <dbReference type="EMBL" id="TXD33052.1"/>
    </source>
</evidence>
<keyword evidence="2" id="KW-0808">Transferase</keyword>
<evidence type="ECO:0000256" key="3">
    <source>
        <dbReference type="ARBA" id="ARBA00022723"/>
    </source>
</evidence>
<organism evidence="5 6">
    <name type="scientific">Lujinxingia vulgaris</name>
    <dbReference type="NCBI Taxonomy" id="2600176"/>
    <lineage>
        <taxon>Bacteria</taxon>
        <taxon>Deltaproteobacteria</taxon>
        <taxon>Bradymonadales</taxon>
        <taxon>Lujinxingiaceae</taxon>
        <taxon>Lujinxingia</taxon>
    </lineage>
</organism>
<dbReference type="RefSeq" id="WP_146975966.1">
    <property type="nucleotide sequence ID" value="NZ_VOSL01000103.1"/>
</dbReference>
<dbReference type="GO" id="GO:0046872">
    <property type="term" value="F:metal ion binding"/>
    <property type="evidence" value="ECO:0007669"/>
    <property type="project" value="UniProtKB-KW"/>
</dbReference>
<dbReference type="Pfam" id="PF05853">
    <property type="entry name" value="BKACE"/>
    <property type="match status" value="1"/>
</dbReference>